<protein>
    <submittedName>
        <fullName evidence="1">Uncharacterized protein</fullName>
    </submittedName>
</protein>
<name>A0A939RWT9_9CELL</name>
<sequence length="174" mass="18872">MTPSAWPALCHPCVVAHHDRGARGPFAEHLADLVGLPVWNPRQGHGSFLAFDFGDPRLDASGRVDRGAWHLWVQMAAWRIEDASTVLAGCEDTGELIADALAVIDGRELTSITATGPALDTVFSFSDVHLRTFGLTSRASEDDLLDNWWLFRPDDQVLAVAKGGTWTLTPADAV</sequence>
<dbReference type="Proteomes" id="UP000664209">
    <property type="component" value="Unassembled WGS sequence"/>
</dbReference>
<reference evidence="1" key="1">
    <citation type="submission" date="2021-03" db="EMBL/GenBank/DDBJ databases">
        <title>Actinotalea soli sp. nov., isolated from soil.</title>
        <authorList>
            <person name="Ping W."/>
            <person name="Zhang J."/>
        </authorList>
    </citation>
    <scope>NUCLEOTIDE SEQUENCE</scope>
    <source>
        <strain evidence="1">BY-33</strain>
    </source>
</reference>
<dbReference type="EMBL" id="JAGEMK010000006">
    <property type="protein sequence ID" value="MBO1752516.1"/>
    <property type="molecule type" value="Genomic_DNA"/>
</dbReference>
<proteinExistence type="predicted"/>
<accession>A0A939RWT9</accession>
<gene>
    <name evidence="1" type="ORF">J4G33_11955</name>
</gene>
<dbReference type="RefSeq" id="WP_208056199.1">
    <property type="nucleotide sequence ID" value="NZ_JAGEMK010000006.1"/>
</dbReference>
<evidence type="ECO:0000313" key="2">
    <source>
        <dbReference type="Proteomes" id="UP000664209"/>
    </source>
</evidence>
<comment type="caution">
    <text evidence="1">The sequence shown here is derived from an EMBL/GenBank/DDBJ whole genome shotgun (WGS) entry which is preliminary data.</text>
</comment>
<evidence type="ECO:0000313" key="1">
    <source>
        <dbReference type="EMBL" id="MBO1752516.1"/>
    </source>
</evidence>
<organism evidence="1 2">
    <name type="scientific">Actinotalea soli</name>
    <dbReference type="NCBI Taxonomy" id="2819234"/>
    <lineage>
        <taxon>Bacteria</taxon>
        <taxon>Bacillati</taxon>
        <taxon>Actinomycetota</taxon>
        <taxon>Actinomycetes</taxon>
        <taxon>Micrococcales</taxon>
        <taxon>Cellulomonadaceae</taxon>
        <taxon>Actinotalea</taxon>
    </lineage>
</organism>
<keyword evidence="2" id="KW-1185">Reference proteome</keyword>
<dbReference type="AlphaFoldDB" id="A0A939RWT9"/>